<feature type="domain" description="4Fe-4S ferredoxin-type" evidence="6">
    <location>
        <begin position="84"/>
        <end position="115"/>
    </location>
</feature>
<organism evidence="7 8">
    <name type="scientific">Rhodosalinus sediminis</name>
    <dbReference type="NCBI Taxonomy" id="1940533"/>
    <lineage>
        <taxon>Bacteria</taxon>
        <taxon>Pseudomonadati</taxon>
        <taxon>Pseudomonadota</taxon>
        <taxon>Alphaproteobacteria</taxon>
        <taxon>Rhodobacterales</taxon>
        <taxon>Paracoccaceae</taxon>
        <taxon>Rhodosalinus</taxon>
    </lineage>
</organism>
<evidence type="ECO:0000256" key="4">
    <source>
        <dbReference type="ARBA" id="ARBA00023014"/>
    </source>
</evidence>
<dbReference type="PANTHER" id="PTHR43177:SF9">
    <property type="entry name" value="PROTEIN NRFC"/>
    <property type="match status" value="1"/>
</dbReference>
<evidence type="ECO:0000313" key="8">
    <source>
        <dbReference type="Proteomes" id="UP000257131"/>
    </source>
</evidence>
<comment type="caution">
    <text evidence="7">The sequence shown here is derived from an EMBL/GenBank/DDBJ whole genome shotgun (WGS) entry which is preliminary data.</text>
</comment>
<dbReference type="Proteomes" id="UP000257131">
    <property type="component" value="Unassembled WGS sequence"/>
</dbReference>
<evidence type="ECO:0000256" key="5">
    <source>
        <dbReference type="SAM" id="MobiDB-lite"/>
    </source>
</evidence>
<keyword evidence="2" id="KW-0479">Metal-binding</keyword>
<keyword evidence="3" id="KW-0408">Iron</keyword>
<sequence length="252" mass="27411">MTTRRNFLTGAVARESDAAPAEAPTPSLRRPADGHTPRWAMVMDLRKCIGCQACTVACAMENTVHEGSYRTHVPVYEIESEFGPVPAMLPRMCNHCENPPCIPACPVKATYQTNDGIVLVDQDACVGCGYCVQACPYEARHLDHESGTADKCTFCVHRLDAGLLPACVETCVGGARVFGDLRDPESAVSRLLAEHDTRHLKPEAGTRPQVYYIGLDDRLVSEVEIEEGARALRRTAGPAPDTAPDTKHHEEA</sequence>
<accession>A0A3D9BRB1</accession>
<protein>
    <submittedName>
        <fullName evidence="7">4Fe-4S dicluster domain-containing protein</fullName>
    </submittedName>
</protein>
<dbReference type="InterPro" id="IPR017896">
    <property type="entry name" value="4Fe4S_Fe-S-bd"/>
</dbReference>
<reference evidence="7 8" key="1">
    <citation type="journal article" date="2017" name="Int. J. Syst. Evol. Microbiol.">
        <title>Rhodosalinus sediminis gen. nov., sp. nov., isolated from marine saltern.</title>
        <authorList>
            <person name="Guo L.Y."/>
            <person name="Ling S.K."/>
            <person name="Li C.M."/>
            <person name="Chen G.J."/>
            <person name="Du Z.J."/>
        </authorList>
    </citation>
    <scope>NUCLEOTIDE SEQUENCE [LARGE SCALE GENOMIC DNA]</scope>
    <source>
        <strain evidence="7 8">WDN1C137</strain>
    </source>
</reference>
<gene>
    <name evidence="7" type="ORF">DRV84_10615</name>
</gene>
<keyword evidence="8" id="KW-1185">Reference proteome</keyword>
<dbReference type="AlphaFoldDB" id="A0A3D9BRB1"/>
<name>A0A3D9BRB1_9RHOB</name>
<feature type="region of interest" description="Disordered" evidence="5">
    <location>
        <begin position="1"/>
        <end position="35"/>
    </location>
</feature>
<dbReference type="PROSITE" id="PS00198">
    <property type="entry name" value="4FE4S_FER_1"/>
    <property type="match status" value="1"/>
</dbReference>
<dbReference type="InterPro" id="IPR017900">
    <property type="entry name" value="4Fe4S_Fe_S_CS"/>
</dbReference>
<keyword evidence="1" id="KW-0004">4Fe-4S</keyword>
<evidence type="ECO:0000259" key="6">
    <source>
        <dbReference type="PROSITE" id="PS51379"/>
    </source>
</evidence>
<dbReference type="RefSeq" id="WP_115980298.1">
    <property type="nucleotide sequence ID" value="NZ_QOHR01000014.1"/>
</dbReference>
<evidence type="ECO:0000313" key="7">
    <source>
        <dbReference type="EMBL" id="REC56065.1"/>
    </source>
</evidence>
<dbReference type="NCBIfam" id="NF045797">
    <property type="entry name" value="DsrO"/>
    <property type="match status" value="1"/>
</dbReference>
<evidence type="ECO:0000256" key="3">
    <source>
        <dbReference type="ARBA" id="ARBA00023004"/>
    </source>
</evidence>
<dbReference type="OrthoDB" id="9779457at2"/>
<feature type="domain" description="4Fe-4S ferredoxin-type" evidence="6">
    <location>
        <begin position="116"/>
        <end position="145"/>
    </location>
</feature>
<dbReference type="InterPro" id="IPR050954">
    <property type="entry name" value="ET_IronSulfur_Cluster-Binding"/>
</dbReference>
<dbReference type="Gene3D" id="3.30.70.20">
    <property type="match status" value="2"/>
</dbReference>
<feature type="region of interest" description="Disordered" evidence="5">
    <location>
        <begin position="230"/>
        <end position="252"/>
    </location>
</feature>
<dbReference type="Pfam" id="PF13247">
    <property type="entry name" value="Fer4_11"/>
    <property type="match status" value="1"/>
</dbReference>
<dbReference type="GO" id="GO:0046872">
    <property type="term" value="F:metal ion binding"/>
    <property type="evidence" value="ECO:0007669"/>
    <property type="project" value="UniProtKB-KW"/>
</dbReference>
<proteinExistence type="predicted"/>
<dbReference type="PROSITE" id="PS51379">
    <property type="entry name" value="4FE4S_FER_2"/>
    <property type="match status" value="3"/>
</dbReference>
<dbReference type="CDD" id="cd10551">
    <property type="entry name" value="PsrB"/>
    <property type="match status" value="1"/>
</dbReference>
<dbReference type="EMBL" id="QOHR01000014">
    <property type="protein sequence ID" value="REC56065.1"/>
    <property type="molecule type" value="Genomic_DNA"/>
</dbReference>
<evidence type="ECO:0000256" key="2">
    <source>
        <dbReference type="ARBA" id="ARBA00022723"/>
    </source>
</evidence>
<dbReference type="PANTHER" id="PTHR43177">
    <property type="entry name" value="PROTEIN NRFC"/>
    <property type="match status" value="1"/>
</dbReference>
<dbReference type="InterPro" id="IPR054822">
    <property type="entry name" value="DsrO-like"/>
</dbReference>
<dbReference type="GO" id="GO:0051539">
    <property type="term" value="F:4 iron, 4 sulfur cluster binding"/>
    <property type="evidence" value="ECO:0007669"/>
    <property type="project" value="UniProtKB-KW"/>
</dbReference>
<dbReference type="SUPFAM" id="SSF54862">
    <property type="entry name" value="4Fe-4S ferredoxins"/>
    <property type="match status" value="1"/>
</dbReference>
<keyword evidence="4" id="KW-0411">Iron-sulfur</keyword>
<evidence type="ECO:0000256" key="1">
    <source>
        <dbReference type="ARBA" id="ARBA00022485"/>
    </source>
</evidence>
<feature type="domain" description="4Fe-4S ferredoxin-type" evidence="6">
    <location>
        <begin position="39"/>
        <end position="69"/>
    </location>
</feature>